<evidence type="ECO:0000313" key="2">
    <source>
        <dbReference type="EMBL" id="CAH0542010.1"/>
    </source>
</evidence>
<feature type="compositionally biased region" description="Basic residues" evidence="1">
    <location>
        <begin position="104"/>
        <end position="115"/>
    </location>
</feature>
<evidence type="ECO:0000313" key="3">
    <source>
        <dbReference type="Proteomes" id="UP000838748"/>
    </source>
</evidence>
<keyword evidence="3" id="KW-1185">Reference proteome</keyword>
<dbReference type="EMBL" id="CAKLDM010000002">
    <property type="protein sequence ID" value="CAH0542010.1"/>
    <property type="molecule type" value="Genomic_DNA"/>
</dbReference>
<proteinExistence type="predicted"/>
<accession>A0ABN8EBH2</accession>
<evidence type="ECO:0000256" key="1">
    <source>
        <dbReference type="SAM" id="MobiDB-lite"/>
    </source>
</evidence>
<protein>
    <submittedName>
        <fullName evidence="2">Uncharacterized protein</fullName>
    </submittedName>
</protein>
<organism evidence="2 3">
    <name type="scientific">Vibrio marisflavi CECT 7928</name>
    <dbReference type="NCBI Taxonomy" id="634439"/>
    <lineage>
        <taxon>Bacteria</taxon>
        <taxon>Pseudomonadati</taxon>
        <taxon>Pseudomonadota</taxon>
        <taxon>Gammaproteobacteria</taxon>
        <taxon>Vibrionales</taxon>
        <taxon>Vibrionaceae</taxon>
        <taxon>Vibrio</taxon>
    </lineage>
</organism>
<dbReference type="Proteomes" id="UP000838748">
    <property type="component" value="Unassembled WGS sequence"/>
</dbReference>
<name>A0ABN8EBH2_9VIBR</name>
<sequence>MAKRFCKMNRQEIASSLGYIHQLVSVPKYICQSCVRTSSYKGSLCKPSLIPQSETKPQALQDQDKSVAVATVHSVSVEKPKNESERSLSNSSIRVLDSVDKGKSKSKKLKKKLSKQKKQCKKLKKLLKKQSKLQAKHAKLQSKIYRLDGQLTTTSTQAKAIIEAPLVH</sequence>
<reference evidence="2" key="1">
    <citation type="submission" date="2021-11" db="EMBL/GenBank/DDBJ databases">
        <authorList>
            <person name="Rodrigo-Torres L."/>
            <person name="Arahal R. D."/>
            <person name="Lucena T."/>
        </authorList>
    </citation>
    <scope>NUCLEOTIDE SEQUENCE</scope>
    <source>
        <strain evidence="2">CECT 7928</strain>
    </source>
</reference>
<comment type="caution">
    <text evidence="2">The sequence shown here is derived from an EMBL/GenBank/DDBJ whole genome shotgun (WGS) entry which is preliminary data.</text>
</comment>
<dbReference type="RefSeq" id="WP_237363445.1">
    <property type="nucleotide sequence ID" value="NZ_CAKLDM010000002.1"/>
</dbReference>
<gene>
    <name evidence="2" type="ORF">VMF7928_04021</name>
</gene>
<feature type="compositionally biased region" description="Basic and acidic residues" evidence="1">
    <location>
        <begin position="76"/>
        <end position="86"/>
    </location>
</feature>
<feature type="region of interest" description="Disordered" evidence="1">
    <location>
        <begin position="71"/>
        <end position="115"/>
    </location>
</feature>